<sequence>MENVEFYSLVAMCSLFAASTWCLARPHLLSSLAAAVASCLWVLLNGPIEGRVLYVVTPDHGLTESDLLSAVGLCIAAWGYWYSVRSRRRRRRRHTNAPTHRHPDDTRAVPVRVGD</sequence>
<feature type="region of interest" description="Disordered" evidence="1">
    <location>
        <begin position="87"/>
        <end position="115"/>
    </location>
</feature>
<keyword evidence="2" id="KW-0472">Membrane</keyword>
<dbReference type="Proteomes" id="UP001336020">
    <property type="component" value="Unassembled WGS sequence"/>
</dbReference>
<evidence type="ECO:0000313" key="4">
    <source>
        <dbReference type="Proteomes" id="UP001336020"/>
    </source>
</evidence>
<name>A0ABU7LFP9_9NOCA</name>
<protein>
    <submittedName>
        <fullName evidence="3">Uncharacterized protein</fullName>
    </submittedName>
</protein>
<evidence type="ECO:0000256" key="2">
    <source>
        <dbReference type="SAM" id="Phobius"/>
    </source>
</evidence>
<organism evidence="3 4">
    <name type="scientific">Rhodococcus artemisiae</name>
    <dbReference type="NCBI Taxonomy" id="714159"/>
    <lineage>
        <taxon>Bacteria</taxon>
        <taxon>Bacillati</taxon>
        <taxon>Actinomycetota</taxon>
        <taxon>Actinomycetes</taxon>
        <taxon>Mycobacteriales</taxon>
        <taxon>Nocardiaceae</taxon>
        <taxon>Rhodococcus</taxon>
    </lineage>
</organism>
<feature type="transmembrane region" description="Helical" evidence="2">
    <location>
        <begin position="68"/>
        <end position="84"/>
    </location>
</feature>
<evidence type="ECO:0000256" key="1">
    <source>
        <dbReference type="SAM" id="MobiDB-lite"/>
    </source>
</evidence>
<accession>A0ABU7LFP9</accession>
<reference evidence="3 4" key="1">
    <citation type="submission" date="2023-07" db="EMBL/GenBank/DDBJ databases">
        <authorList>
            <person name="Girao M."/>
            <person name="Carvalho M.F."/>
        </authorList>
    </citation>
    <scope>NUCLEOTIDE SEQUENCE [LARGE SCALE GENOMIC DNA]</scope>
    <source>
        <strain evidence="3 4">YIM65754</strain>
    </source>
</reference>
<gene>
    <name evidence="3" type="ORF">Q7514_22930</name>
</gene>
<proteinExistence type="predicted"/>
<evidence type="ECO:0000313" key="3">
    <source>
        <dbReference type="EMBL" id="MEE2060380.1"/>
    </source>
</evidence>
<comment type="caution">
    <text evidence="3">The sequence shown here is derived from an EMBL/GenBank/DDBJ whole genome shotgun (WGS) entry which is preliminary data.</text>
</comment>
<dbReference type="EMBL" id="JAUTXY010000012">
    <property type="protein sequence ID" value="MEE2060380.1"/>
    <property type="molecule type" value="Genomic_DNA"/>
</dbReference>
<feature type="transmembrane region" description="Helical" evidence="2">
    <location>
        <begin position="6"/>
        <end position="24"/>
    </location>
</feature>
<keyword evidence="2" id="KW-1133">Transmembrane helix</keyword>
<keyword evidence="4" id="KW-1185">Reference proteome</keyword>
<dbReference type="RefSeq" id="WP_330135567.1">
    <property type="nucleotide sequence ID" value="NZ_JAUTXY010000012.1"/>
</dbReference>
<keyword evidence="2" id="KW-0812">Transmembrane</keyword>